<feature type="compositionally biased region" description="Basic and acidic residues" evidence="1">
    <location>
        <begin position="1"/>
        <end position="11"/>
    </location>
</feature>
<sequence length="85" mass="9017">MEARRAKDRAAKGKKRKVGSTPAEESDEAGPSKLIKEIKKEPEDSTSSDSNESAKQLENPVPVKIEPKVSAGPSKLAGSKLATSK</sequence>
<dbReference type="AlphaFoldDB" id="A0A8K0K3N7"/>
<comment type="caution">
    <text evidence="2">The sequence shown here is derived from an EMBL/GenBank/DDBJ whole genome shotgun (WGS) entry which is preliminary data.</text>
</comment>
<organism evidence="2 3">
    <name type="scientific">Ladona fulva</name>
    <name type="common">Scarce chaser dragonfly</name>
    <name type="synonym">Libellula fulva</name>
    <dbReference type="NCBI Taxonomy" id="123851"/>
    <lineage>
        <taxon>Eukaryota</taxon>
        <taxon>Metazoa</taxon>
        <taxon>Ecdysozoa</taxon>
        <taxon>Arthropoda</taxon>
        <taxon>Hexapoda</taxon>
        <taxon>Insecta</taxon>
        <taxon>Pterygota</taxon>
        <taxon>Palaeoptera</taxon>
        <taxon>Odonata</taxon>
        <taxon>Epiprocta</taxon>
        <taxon>Anisoptera</taxon>
        <taxon>Libelluloidea</taxon>
        <taxon>Libellulidae</taxon>
        <taxon>Ladona</taxon>
    </lineage>
</organism>
<dbReference type="EMBL" id="KZ308322">
    <property type="protein sequence ID" value="KAG8227393.1"/>
    <property type="molecule type" value="Genomic_DNA"/>
</dbReference>
<name>A0A8K0K3N7_LADFU</name>
<evidence type="ECO:0000313" key="2">
    <source>
        <dbReference type="EMBL" id="KAG8227393.1"/>
    </source>
</evidence>
<proteinExistence type="predicted"/>
<accession>A0A8K0K3N7</accession>
<reference evidence="2" key="1">
    <citation type="submission" date="2013-04" db="EMBL/GenBank/DDBJ databases">
        <authorList>
            <person name="Qu J."/>
            <person name="Murali S.C."/>
            <person name="Bandaranaike D."/>
            <person name="Bellair M."/>
            <person name="Blankenburg K."/>
            <person name="Chao H."/>
            <person name="Dinh H."/>
            <person name="Doddapaneni H."/>
            <person name="Downs B."/>
            <person name="Dugan-Rocha S."/>
            <person name="Elkadiri S."/>
            <person name="Gnanaolivu R.D."/>
            <person name="Hernandez B."/>
            <person name="Javaid M."/>
            <person name="Jayaseelan J.C."/>
            <person name="Lee S."/>
            <person name="Li M."/>
            <person name="Ming W."/>
            <person name="Munidasa M."/>
            <person name="Muniz J."/>
            <person name="Nguyen L."/>
            <person name="Ongeri F."/>
            <person name="Osuji N."/>
            <person name="Pu L.-L."/>
            <person name="Puazo M."/>
            <person name="Qu C."/>
            <person name="Quiroz J."/>
            <person name="Raj R."/>
            <person name="Weissenberger G."/>
            <person name="Xin Y."/>
            <person name="Zou X."/>
            <person name="Han Y."/>
            <person name="Richards S."/>
            <person name="Worley K."/>
            <person name="Muzny D."/>
            <person name="Gibbs R."/>
        </authorList>
    </citation>
    <scope>NUCLEOTIDE SEQUENCE</scope>
    <source>
        <strain evidence="2">Sampled in the wild</strain>
    </source>
</reference>
<protein>
    <submittedName>
        <fullName evidence="2">Uncharacterized protein</fullName>
    </submittedName>
</protein>
<feature type="compositionally biased region" description="Polar residues" evidence="1">
    <location>
        <begin position="45"/>
        <end position="56"/>
    </location>
</feature>
<reference evidence="2" key="2">
    <citation type="submission" date="2017-10" db="EMBL/GenBank/DDBJ databases">
        <title>Ladona fulva Genome sequencing and assembly.</title>
        <authorList>
            <person name="Murali S."/>
            <person name="Richards S."/>
            <person name="Bandaranaike D."/>
            <person name="Bellair M."/>
            <person name="Blankenburg K."/>
            <person name="Chao H."/>
            <person name="Dinh H."/>
            <person name="Doddapaneni H."/>
            <person name="Dugan-Rocha S."/>
            <person name="Elkadiri S."/>
            <person name="Gnanaolivu R."/>
            <person name="Hernandez B."/>
            <person name="Skinner E."/>
            <person name="Javaid M."/>
            <person name="Lee S."/>
            <person name="Li M."/>
            <person name="Ming W."/>
            <person name="Munidasa M."/>
            <person name="Muniz J."/>
            <person name="Nguyen L."/>
            <person name="Hughes D."/>
            <person name="Osuji N."/>
            <person name="Pu L.-L."/>
            <person name="Puazo M."/>
            <person name="Qu C."/>
            <person name="Quiroz J."/>
            <person name="Raj R."/>
            <person name="Weissenberger G."/>
            <person name="Xin Y."/>
            <person name="Zou X."/>
            <person name="Han Y."/>
            <person name="Worley K."/>
            <person name="Muzny D."/>
            <person name="Gibbs R."/>
        </authorList>
    </citation>
    <scope>NUCLEOTIDE SEQUENCE</scope>
    <source>
        <strain evidence="2">Sampled in the wild</strain>
    </source>
</reference>
<evidence type="ECO:0000313" key="3">
    <source>
        <dbReference type="Proteomes" id="UP000792457"/>
    </source>
</evidence>
<feature type="region of interest" description="Disordered" evidence="1">
    <location>
        <begin position="1"/>
        <end position="85"/>
    </location>
</feature>
<keyword evidence="3" id="KW-1185">Reference proteome</keyword>
<gene>
    <name evidence="2" type="ORF">J437_LFUL000401</name>
</gene>
<feature type="compositionally biased region" description="Basic and acidic residues" evidence="1">
    <location>
        <begin position="34"/>
        <end position="43"/>
    </location>
</feature>
<dbReference type="Proteomes" id="UP000792457">
    <property type="component" value="Unassembled WGS sequence"/>
</dbReference>
<evidence type="ECO:0000256" key="1">
    <source>
        <dbReference type="SAM" id="MobiDB-lite"/>
    </source>
</evidence>
<feature type="non-terminal residue" evidence="2">
    <location>
        <position position="1"/>
    </location>
</feature>